<evidence type="ECO:0000256" key="3">
    <source>
        <dbReference type="ARBA" id="ARBA00022632"/>
    </source>
</evidence>
<dbReference type="InterPro" id="IPR018117">
    <property type="entry name" value="C5_DNA_meth_AS"/>
</dbReference>
<evidence type="ECO:0000256" key="1">
    <source>
        <dbReference type="ARBA" id="ARBA00011975"/>
    </source>
</evidence>
<evidence type="ECO:0000256" key="7">
    <source>
        <dbReference type="ARBA" id="ARBA00033479"/>
    </source>
</evidence>
<evidence type="ECO:0000256" key="4">
    <source>
        <dbReference type="ARBA" id="ARBA00022679"/>
    </source>
</evidence>
<dbReference type="Pfam" id="PF00145">
    <property type="entry name" value="DNA_methylase"/>
    <property type="match status" value="2"/>
</dbReference>
<dbReference type="InterPro" id="IPR029063">
    <property type="entry name" value="SAM-dependent_MTases_sf"/>
</dbReference>
<reference evidence="9" key="1">
    <citation type="journal article" date="2021" name="Proc. Natl. Acad. Sci. U.S.A.">
        <title>A Catalog of Tens of Thousands of Viruses from Human Metagenomes Reveals Hidden Associations with Chronic Diseases.</title>
        <authorList>
            <person name="Tisza M.J."/>
            <person name="Buck C.B."/>
        </authorList>
    </citation>
    <scope>NUCLEOTIDE SEQUENCE</scope>
    <source>
        <strain evidence="9">Ct8Cp41</strain>
    </source>
</reference>
<sequence length="413" mass="45279">MKHLGNISTINGAEIEPVDVITFGSPCQDLSVAGKRAGLKHEANGDTETTRSGLFMEAIRIITEMREATNGVYPRFAIWENVPGAFSSNKGRDFRIVLEEFIKIVEPEAVMPDVPQGGWARADCYRGDGWSLAYRTLDAQYWGVPQRRRRIYLVADFTGQSAGKILFEREGLRGYFTQSSAEGQGVAGSSETHIGEAGGYCLNDQGGDRMEVSEGVAATLRAEAHGHQPCVLSAVPLENLTLPSAGWFSRGGNVQTLTSRMGTGGNNVPLLMQIRSGCEDGGKGPLIQENKSATLSCANNQTLFEPIQQEPKYTVRKLTPTECARLQGFPDRWGDIDAKSNLTGEEYRFWLGVRNTHASINGKTVKTYTRAQMLAWYSKLHTDSAEYKMWGNGIALPTALYVMYGIGNCLNSK</sequence>
<evidence type="ECO:0000313" key="9">
    <source>
        <dbReference type="EMBL" id="DAF91663.1"/>
    </source>
</evidence>
<dbReference type="PROSITE" id="PS51679">
    <property type="entry name" value="SAM_MT_C5"/>
    <property type="match status" value="1"/>
</dbReference>
<evidence type="ECO:0000256" key="2">
    <source>
        <dbReference type="ARBA" id="ARBA00022603"/>
    </source>
</evidence>
<dbReference type="Gene3D" id="3.40.50.150">
    <property type="entry name" value="Vaccinia Virus protein VP39"/>
    <property type="match status" value="1"/>
</dbReference>
<evidence type="ECO:0000256" key="6">
    <source>
        <dbReference type="ARBA" id="ARBA00023280"/>
    </source>
</evidence>
<dbReference type="EC" id="2.1.1.37" evidence="1"/>
<dbReference type="GO" id="GO:0003677">
    <property type="term" value="F:DNA binding"/>
    <property type="evidence" value="ECO:0007669"/>
    <property type="project" value="TreeGrafter"/>
</dbReference>
<dbReference type="SUPFAM" id="SSF53335">
    <property type="entry name" value="S-adenosyl-L-methionine-dependent methyltransferases"/>
    <property type="match status" value="1"/>
</dbReference>
<feature type="active site" evidence="8">
    <location>
        <position position="27"/>
    </location>
</feature>
<keyword evidence="2 8" id="KW-0489">Methyltransferase</keyword>
<evidence type="ECO:0000256" key="5">
    <source>
        <dbReference type="ARBA" id="ARBA00022691"/>
    </source>
</evidence>
<keyword evidence="3" id="KW-1090">Inhibition of host innate immune response by virus</keyword>
<dbReference type="EMBL" id="BK016059">
    <property type="protein sequence ID" value="DAF91663.1"/>
    <property type="molecule type" value="Genomic_DNA"/>
</dbReference>
<keyword evidence="4 8" id="KW-0808">Transferase</keyword>
<dbReference type="GO" id="GO:0044027">
    <property type="term" value="P:negative regulation of gene expression via chromosomal CpG island methylation"/>
    <property type="evidence" value="ECO:0007669"/>
    <property type="project" value="TreeGrafter"/>
</dbReference>
<comment type="similarity">
    <text evidence="8">Belongs to the class I-like SAM-binding methyltransferase superfamily. C5-methyltransferase family.</text>
</comment>
<dbReference type="GO" id="GO:0099018">
    <property type="term" value="P:symbiont-mediated evasion of host restriction-modification system"/>
    <property type="evidence" value="ECO:0007669"/>
    <property type="project" value="UniProtKB-KW"/>
</dbReference>
<dbReference type="Gene3D" id="3.90.120.10">
    <property type="entry name" value="DNA Methylase, subunit A, domain 2"/>
    <property type="match status" value="1"/>
</dbReference>
<keyword evidence="3" id="KW-0945">Host-virus interaction</keyword>
<dbReference type="PANTHER" id="PTHR10629:SF52">
    <property type="entry name" value="DNA (CYTOSINE-5)-METHYLTRANSFERASE 1"/>
    <property type="match status" value="1"/>
</dbReference>
<dbReference type="PROSITE" id="PS00094">
    <property type="entry name" value="C5_MTASE_1"/>
    <property type="match status" value="1"/>
</dbReference>
<dbReference type="GO" id="GO:0032259">
    <property type="term" value="P:methylation"/>
    <property type="evidence" value="ECO:0007669"/>
    <property type="project" value="UniProtKB-KW"/>
</dbReference>
<dbReference type="GO" id="GO:0003886">
    <property type="term" value="F:DNA (cytosine-5-)-methyltransferase activity"/>
    <property type="evidence" value="ECO:0007669"/>
    <property type="project" value="UniProtKB-EC"/>
</dbReference>
<name>A0A8S5UAZ7_9CAUD</name>
<dbReference type="InterPro" id="IPR001525">
    <property type="entry name" value="C5_MeTfrase"/>
</dbReference>
<accession>A0A8S5UAZ7</accession>
<protein>
    <recommendedName>
        <fullName evidence="1">DNA (cytosine-5-)-methyltransferase</fullName>
        <ecNumber evidence="1">2.1.1.37</ecNumber>
    </recommendedName>
</protein>
<dbReference type="InterPro" id="IPR050390">
    <property type="entry name" value="C5-Methyltransferase"/>
</dbReference>
<keyword evidence="5 8" id="KW-0949">S-adenosyl-L-methionine</keyword>
<evidence type="ECO:0000256" key="8">
    <source>
        <dbReference type="PROSITE-ProRule" id="PRU01016"/>
    </source>
</evidence>
<proteinExistence type="inferred from homology"/>
<dbReference type="PANTHER" id="PTHR10629">
    <property type="entry name" value="CYTOSINE-SPECIFIC METHYLTRANSFERASE"/>
    <property type="match status" value="1"/>
</dbReference>
<dbReference type="GO" id="GO:0052170">
    <property type="term" value="P:symbiont-mediated suppression of host innate immune response"/>
    <property type="evidence" value="ECO:0007669"/>
    <property type="project" value="UniProtKB-KW"/>
</dbReference>
<dbReference type="PRINTS" id="PR00105">
    <property type="entry name" value="C5METTRFRASE"/>
</dbReference>
<keyword evidence="6" id="KW-0899">Viral immunoevasion</keyword>
<organism evidence="9">
    <name type="scientific">Siphoviridae sp. ct8Cp41</name>
    <dbReference type="NCBI Taxonomy" id="2825358"/>
    <lineage>
        <taxon>Viruses</taxon>
        <taxon>Duplodnaviria</taxon>
        <taxon>Heunggongvirae</taxon>
        <taxon>Uroviricota</taxon>
        <taxon>Caudoviricetes</taxon>
    </lineage>
</organism>
<keyword evidence="7" id="KW-1258">Restriction-modification system evasion by virus</keyword>